<dbReference type="InterPro" id="IPR017441">
    <property type="entry name" value="Protein_kinase_ATP_BS"/>
</dbReference>
<keyword evidence="2 5" id="KW-0547">Nucleotide-binding</keyword>
<dbReference type="PANTHER" id="PTHR43289">
    <property type="entry name" value="MITOGEN-ACTIVATED PROTEIN KINASE KINASE KINASE 20-RELATED"/>
    <property type="match status" value="1"/>
</dbReference>
<feature type="region of interest" description="Disordered" evidence="6">
    <location>
        <begin position="292"/>
        <end position="454"/>
    </location>
</feature>
<dbReference type="SMART" id="SM00220">
    <property type="entry name" value="S_TKc"/>
    <property type="match status" value="1"/>
</dbReference>
<organism evidence="8 9">
    <name type="scientific">Streptomyces roseicoloratus</name>
    <dbReference type="NCBI Taxonomy" id="2508722"/>
    <lineage>
        <taxon>Bacteria</taxon>
        <taxon>Bacillati</taxon>
        <taxon>Actinomycetota</taxon>
        <taxon>Actinomycetes</taxon>
        <taxon>Kitasatosporales</taxon>
        <taxon>Streptomycetaceae</taxon>
        <taxon>Streptomyces</taxon>
    </lineage>
</organism>
<dbReference type="EMBL" id="CP133762">
    <property type="protein sequence ID" value="WMX48618.1"/>
    <property type="molecule type" value="Genomic_DNA"/>
</dbReference>
<dbReference type="InterPro" id="IPR011009">
    <property type="entry name" value="Kinase-like_dom_sf"/>
</dbReference>
<keyword evidence="1" id="KW-0808">Transferase</keyword>
<evidence type="ECO:0000256" key="4">
    <source>
        <dbReference type="ARBA" id="ARBA00022840"/>
    </source>
</evidence>
<evidence type="ECO:0000313" key="9">
    <source>
        <dbReference type="Proteomes" id="UP001250858"/>
    </source>
</evidence>
<dbReference type="InterPro" id="IPR011042">
    <property type="entry name" value="6-blade_b-propeller_TolB-like"/>
</dbReference>
<dbReference type="RefSeq" id="WP_309550022.1">
    <property type="nucleotide sequence ID" value="NZ_CP133762.1"/>
</dbReference>
<dbReference type="PANTHER" id="PTHR43289:SF34">
    <property type="entry name" value="SERINE_THREONINE-PROTEIN KINASE YBDM-RELATED"/>
    <property type="match status" value="1"/>
</dbReference>
<dbReference type="Proteomes" id="UP001250858">
    <property type="component" value="Chromosome"/>
</dbReference>
<dbReference type="PROSITE" id="PS50011">
    <property type="entry name" value="PROTEIN_KINASE_DOM"/>
    <property type="match status" value="1"/>
</dbReference>
<keyword evidence="3 8" id="KW-0418">Kinase</keyword>
<dbReference type="InterPro" id="IPR011659">
    <property type="entry name" value="WD40"/>
</dbReference>
<evidence type="ECO:0000256" key="1">
    <source>
        <dbReference type="ARBA" id="ARBA00022679"/>
    </source>
</evidence>
<dbReference type="Gene3D" id="3.30.200.20">
    <property type="entry name" value="Phosphorylase Kinase, domain 1"/>
    <property type="match status" value="1"/>
</dbReference>
<dbReference type="SUPFAM" id="SSF56112">
    <property type="entry name" value="Protein kinase-like (PK-like)"/>
    <property type="match status" value="1"/>
</dbReference>
<proteinExistence type="predicted"/>
<name>A0ABY9S2G2_9ACTN</name>
<dbReference type="Pfam" id="PF00069">
    <property type="entry name" value="Pkinase"/>
    <property type="match status" value="1"/>
</dbReference>
<evidence type="ECO:0000256" key="2">
    <source>
        <dbReference type="ARBA" id="ARBA00022741"/>
    </source>
</evidence>
<dbReference type="PROSITE" id="PS00108">
    <property type="entry name" value="PROTEIN_KINASE_ST"/>
    <property type="match status" value="1"/>
</dbReference>
<keyword evidence="4 5" id="KW-0067">ATP-binding</keyword>
<dbReference type="InterPro" id="IPR000719">
    <property type="entry name" value="Prot_kinase_dom"/>
</dbReference>
<dbReference type="Gene3D" id="1.10.510.10">
    <property type="entry name" value="Transferase(Phosphotransferase) domain 1"/>
    <property type="match status" value="1"/>
</dbReference>
<keyword evidence="9" id="KW-1185">Reference proteome</keyword>
<feature type="compositionally biased region" description="Pro residues" evidence="6">
    <location>
        <begin position="379"/>
        <end position="395"/>
    </location>
</feature>
<dbReference type="SUPFAM" id="SSF82171">
    <property type="entry name" value="DPP6 N-terminal domain-like"/>
    <property type="match status" value="1"/>
</dbReference>
<feature type="region of interest" description="Disordered" evidence="6">
    <location>
        <begin position="481"/>
        <end position="508"/>
    </location>
</feature>
<feature type="compositionally biased region" description="Low complexity" evidence="6">
    <location>
        <begin position="396"/>
        <end position="408"/>
    </location>
</feature>
<sequence>MRPLEAGDPESVGDGRYRLVGRLGQGGMGVVYLGRSRSGRAVAVKVVRPELGTDPEFLRRFAQEVAAARRVGGFHTAPVVDADPDGRPAWLVTAYVPGPTLRTVLDEVGTLPADTLSVLAAGLAEALEAIHRAGVIHRDLKPANIVVAEDGPRVIDFGIARALDGSTALTRTGLQVGTPGYLAPEQLTGGTITPAVDMFALGVVLCQAAGGSPFGEGGSAAWLYRVVHEEPDLGPVPGILRAQVAACLAKDPAQRPTPAAFLDGLTIRHPADGNWLPDGATVLLATAPADATTALMPETDTRDRAEAAARPEPAAPTDHTERTEPTAPTDHTERTEPTAPTDRTEQTERTGRTEQREHPERTGDGAWPGTTPASGPVLAPEPVPLPVPVPAPTPAYPEVTVPDTPVPGTGDGHGYGPPGHGHEPGSGPGDGAGAGSGSGAGTVASPEHPEPRPRRRGLLTAVAVAVCAAAVAGVVIWAPWQGDSGDRAEGGKTGDGASAGPSPDAFPTAPLLVRQDTAPGWPQECHAVIAVRPAATDSPRQLVGSGTGGEDGVCDMLPQWAPDRGSFAFTRRSADGTTVWTAKADGSDARRVAAIAGGRVSWSPDGTRLAVLRAKDGVQQLFEVTVADGSARQLTFGKGRVEDPAWSPDGKRIAVCLEAGRGNWQIHLVDPADPGSAPRQVTRLPHAALDPVWSPDGRTFAYTAGTYQGPTRGDVRLVGSDGSGDRPLVATADHEMDPAWSANGRWVAFVRGPYEKPVIWAVRADGTGERRLTTGDKPEAHPAWR</sequence>
<evidence type="ECO:0000256" key="5">
    <source>
        <dbReference type="PROSITE-ProRule" id="PRU10141"/>
    </source>
</evidence>
<evidence type="ECO:0000256" key="6">
    <source>
        <dbReference type="SAM" id="MobiDB-lite"/>
    </source>
</evidence>
<feature type="domain" description="Protein kinase" evidence="7">
    <location>
        <begin position="17"/>
        <end position="272"/>
    </location>
</feature>
<accession>A0ABY9S2G2</accession>
<evidence type="ECO:0000259" key="7">
    <source>
        <dbReference type="PROSITE" id="PS50011"/>
    </source>
</evidence>
<dbReference type="InterPro" id="IPR008271">
    <property type="entry name" value="Ser/Thr_kinase_AS"/>
</dbReference>
<evidence type="ECO:0000313" key="8">
    <source>
        <dbReference type="EMBL" id="WMX48618.1"/>
    </source>
</evidence>
<dbReference type="GO" id="GO:0016301">
    <property type="term" value="F:kinase activity"/>
    <property type="evidence" value="ECO:0007669"/>
    <property type="project" value="UniProtKB-KW"/>
</dbReference>
<dbReference type="Gene3D" id="2.120.10.60">
    <property type="entry name" value="Tricorn protease N-terminal domain"/>
    <property type="match status" value="1"/>
</dbReference>
<dbReference type="PROSITE" id="PS00107">
    <property type="entry name" value="PROTEIN_KINASE_ATP"/>
    <property type="match status" value="1"/>
</dbReference>
<feature type="binding site" evidence="5">
    <location>
        <position position="45"/>
    </location>
    <ligand>
        <name>ATP</name>
        <dbReference type="ChEBI" id="CHEBI:30616"/>
    </ligand>
</feature>
<reference evidence="8 9" key="1">
    <citation type="submission" date="2023-09" db="EMBL/GenBank/DDBJ databases">
        <title>Complete genome of Streptomyces roseicoloratus T14.</title>
        <authorList>
            <person name="Bashizi T."/>
            <person name="Kim M.-J."/>
            <person name="Lee G."/>
            <person name="Tagele S.B."/>
            <person name="Shin J.-H."/>
        </authorList>
    </citation>
    <scope>NUCLEOTIDE SEQUENCE [LARGE SCALE GENOMIC DNA]</scope>
    <source>
        <strain evidence="8 9">T14</strain>
    </source>
</reference>
<protein>
    <submittedName>
        <fullName evidence="8">Protein kinase</fullName>
    </submittedName>
</protein>
<gene>
    <name evidence="8" type="ORF">RGF97_32780</name>
</gene>
<dbReference type="Gene3D" id="2.120.10.30">
    <property type="entry name" value="TolB, C-terminal domain"/>
    <property type="match status" value="1"/>
</dbReference>
<feature type="compositionally biased region" description="Basic and acidic residues" evidence="6">
    <location>
        <begin position="299"/>
        <end position="309"/>
    </location>
</feature>
<feature type="compositionally biased region" description="Gly residues" evidence="6">
    <location>
        <begin position="409"/>
        <end position="440"/>
    </location>
</feature>
<dbReference type="CDD" id="cd14014">
    <property type="entry name" value="STKc_PknB_like"/>
    <property type="match status" value="1"/>
</dbReference>
<evidence type="ECO:0000256" key="3">
    <source>
        <dbReference type="ARBA" id="ARBA00022777"/>
    </source>
</evidence>
<dbReference type="Pfam" id="PF07676">
    <property type="entry name" value="PD40"/>
    <property type="match status" value="3"/>
</dbReference>
<feature type="compositionally biased region" description="Basic and acidic residues" evidence="6">
    <location>
        <begin position="318"/>
        <end position="363"/>
    </location>
</feature>